<dbReference type="RefSeq" id="WP_092055111.1">
    <property type="nucleotide sequence ID" value="NZ_FOQD01000019.1"/>
</dbReference>
<dbReference type="NCBIfam" id="NF004320">
    <property type="entry name" value="PRK05715.1-2"/>
    <property type="match status" value="1"/>
</dbReference>
<keyword evidence="4 7" id="KW-0812">Transmembrane</keyword>
<sequence>MTGEFERYLAVGAGLFVLGAIGFLTRRNMIILMLSAEMMIHGVSLTLVTFGQMHNTIEGQSLTIFGLTVAACEAGLALSLILALYQKSQSLDIDLWTDLREPDLGNPVTPEEMTTVSEPAHQQFPKLTPAGRPPVVTRRPLAAPTRATGAVPPGAAPKSKA</sequence>
<dbReference type="EC" id="7.1.1.-" evidence="7"/>
<protein>
    <recommendedName>
        <fullName evidence="7">NADH-quinone oxidoreductase subunit K</fullName>
        <ecNumber evidence="7">7.1.1.-</ecNumber>
    </recommendedName>
    <alternativeName>
        <fullName evidence="7">NADH dehydrogenase I subunit K</fullName>
    </alternativeName>
    <alternativeName>
        <fullName evidence="7">NDH-1 subunit K</fullName>
    </alternativeName>
</protein>
<evidence type="ECO:0000256" key="1">
    <source>
        <dbReference type="ARBA" id="ARBA00004141"/>
    </source>
</evidence>
<feature type="transmembrane region" description="Helical" evidence="7">
    <location>
        <begin position="30"/>
        <end position="50"/>
    </location>
</feature>
<dbReference type="Pfam" id="PF00420">
    <property type="entry name" value="Oxidored_q2"/>
    <property type="match status" value="1"/>
</dbReference>
<evidence type="ECO:0000256" key="2">
    <source>
        <dbReference type="ARBA" id="ARBA00010519"/>
    </source>
</evidence>
<keyword evidence="7" id="KW-0830">Ubiquinone</keyword>
<keyword evidence="10" id="KW-1185">Reference proteome</keyword>
<keyword evidence="7" id="KW-0520">NAD</keyword>
<dbReference type="GO" id="GO:0030964">
    <property type="term" value="C:NADH dehydrogenase complex"/>
    <property type="evidence" value="ECO:0007669"/>
    <property type="project" value="TreeGrafter"/>
</dbReference>
<evidence type="ECO:0000256" key="7">
    <source>
        <dbReference type="HAMAP-Rule" id="MF_01456"/>
    </source>
</evidence>
<organism evidence="9 10">
    <name type="scientific">Planctomicrobium piriforme</name>
    <dbReference type="NCBI Taxonomy" id="1576369"/>
    <lineage>
        <taxon>Bacteria</taxon>
        <taxon>Pseudomonadati</taxon>
        <taxon>Planctomycetota</taxon>
        <taxon>Planctomycetia</taxon>
        <taxon>Planctomycetales</taxon>
        <taxon>Planctomycetaceae</taxon>
        <taxon>Planctomicrobium</taxon>
    </lineage>
</organism>
<keyword evidence="6 7" id="KW-0472">Membrane</keyword>
<evidence type="ECO:0000256" key="4">
    <source>
        <dbReference type="ARBA" id="ARBA00022692"/>
    </source>
</evidence>
<keyword evidence="7" id="KW-0874">Quinone</keyword>
<keyword evidence="7" id="KW-1003">Cell membrane</keyword>
<comment type="similarity">
    <text evidence="2 7">Belongs to the complex I subunit 4L family.</text>
</comment>
<dbReference type="HAMAP" id="MF_01456">
    <property type="entry name" value="NDH1_NuoK"/>
    <property type="match status" value="1"/>
</dbReference>
<dbReference type="Proteomes" id="UP000199518">
    <property type="component" value="Unassembled WGS sequence"/>
</dbReference>
<accession>A0A1I3QQQ7</accession>
<keyword evidence="5 7" id="KW-1133">Transmembrane helix</keyword>
<dbReference type="AlphaFoldDB" id="A0A1I3QQQ7"/>
<dbReference type="EMBL" id="FOQD01000019">
    <property type="protein sequence ID" value="SFJ36418.1"/>
    <property type="molecule type" value="Genomic_DNA"/>
</dbReference>
<name>A0A1I3QQQ7_9PLAN</name>
<comment type="function">
    <text evidence="7">NDH-1 shuttles electrons from NADH, via FMN and iron-sulfur (Fe-S) centers, to quinones in the respiratory chain. The immediate electron acceptor for the enzyme in this species is believed to be ubiquinone. Couples the redox reaction to proton translocation (for every two electrons transferred, four hydrogen ions are translocated across the cytoplasmic membrane), and thus conserves the redox energy in a proton gradient.</text>
</comment>
<evidence type="ECO:0000256" key="3">
    <source>
        <dbReference type="ARBA" id="ARBA00022448"/>
    </source>
</evidence>
<proteinExistence type="inferred from homology"/>
<comment type="subunit">
    <text evidence="7">NDH-1 is composed of 14 different subunits. Subunits NuoA, H, J, K, L, M, N constitute the membrane sector of the complex.</text>
</comment>
<evidence type="ECO:0000256" key="8">
    <source>
        <dbReference type="SAM" id="MobiDB-lite"/>
    </source>
</evidence>
<dbReference type="InterPro" id="IPR039428">
    <property type="entry name" value="NUOK/Mnh_C1-like"/>
</dbReference>
<evidence type="ECO:0000256" key="5">
    <source>
        <dbReference type="ARBA" id="ARBA00022989"/>
    </source>
</evidence>
<dbReference type="GO" id="GO:0050136">
    <property type="term" value="F:NADH dehydrogenase (quinone) (non-electrogenic) activity"/>
    <property type="evidence" value="ECO:0007669"/>
    <property type="project" value="UniProtKB-UniRule"/>
</dbReference>
<keyword evidence="3 7" id="KW-0813">Transport</keyword>
<dbReference type="STRING" id="1576369.SAMN05421753_11914"/>
<evidence type="ECO:0000313" key="10">
    <source>
        <dbReference type="Proteomes" id="UP000199518"/>
    </source>
</evidence>
<dbReference type="GO" id="GO:0042773">
    <property type="term" value="P:ATP synthesis coupled electron transport"/>
    <property type="evidence" value="ECO:0007669"/>
    <property type="project" value="InterPro"/>
</dbReference>
<comment type="catalytic activity">
    <reaction evidence="7">
        <text>a quinone + NADH + 5 H(+)(in) = a quinol + NAD(+) + 4 H(+)(out)</text>
        <dbReference type="Rhea" id="RHEA:57888"/>
        <dbReference type="ChEBI" id="CHEBI:15378"/>
        <dbReference type="ChEBI" id="CHEBI:24646"/>
        <dbReference type="ChEBI" id="CHEBI:57540"/>
        <dbReference type="ChEBI" id="CHEBI:57945"/>
        <dbReference type="ChEBI" id="CHEBI:132124"/>
    </reaction>
</comment>
<dbReference type="OrthoDB" id="9811124at2"/>
<dbReference type="GO" id="GO:0048038">
    <property type="term" value="F:quinone binding"/>
    <property type="evidence" value="ECO:0007669"/>
    <property type="project" value="UniProtKB-KW"/>
</dbReference>
<gene>
    <name evidence="7" type="primary">nuoK</name>
    <name evidence="9" type="ORF">SAMN05421753_11914</name>
</gene>
<reference evidence="10" key="1">
    <citation type="submission" date="2016-10" db="EMBL/GenBank/DDBJ databases">
        <authorList>
            <person name="Varghese N."/>
            <person name="Submissions S."/>
        </authorList>
    </citation>
    <scope>NUCLEOTIDE SEQUENCE [LARGE SCALE GENOMIC DNA]</scope>
    <source>
        <strain evidence="10">DSM 26348</strain>
    </source>
</reference>
<comment type="subcellular location">
    <subcellularLocation>
        <location evidence="7">Cell membrane</location>
        <topology evidence="7">Multi-pass membrane protein</topology>
    </subcellularLocation>
    <subcellularLocation>
        <location evidence="1">Membrane</location>
        <topology evidence="1">Multi-pass membrane protein</topology>
    </subcellularLocation>
</comment>
<dbReference type="PANTHER" id="PTHR11434:SF16">
    <property type="entry name" value="NADH-UBIQUINONE OXIDOREDUCTASE CHAIN 4L"/>
    <property type="match status" value="1"/>
</dbReference>
<dbReference type="InterPro" id="IPR001133">
    <property type="entry name" value="NADH_UbQ_OxRdtase_chain4L/K"/>
</dbReference>
<dbReference type="PANTHER" id="PTHR11434">
    <property type="entry name" value="NADH-UBIQUINONE OXIDOREDUCTASE SUBUNIT ND4L"/>
    <property type="match status" value="1"/>
</dbReference>
<feature type="transmembrane region" description="Helical" evidence="7">
    <location>
        <begin position="62"/>
        <end position="85"/>
    </location>
</feature>
<keyword evidence="7" id="KW-1278">Translocase</keyword>
<dbReference type="Gene3D" id="1.10.287.3510">
    <property type="match status" value="1"/>
</dbReference>
<dbReference type="GO" id="GO:0005886">
    <property type="term" value="C:plasma membrane"/>
    <property type="evidence" value="ECO:0007669"/>
    <property type="project" value="UniProtKB-SubCell"/>
</dbReference>
<feature type="transmembrane region" description="Helical" evidence="7">
    <location>
        <begin position="7"/>
        <end position="24"/>
    </location>
</feature>
<evidence type="ECO:0000256" key="6">
    <source>
        <dbReference type="ARBA" id="ARBA00023136"/>
    </source>
</evidence>
<evidence type="ECO:0000313" key="9">
    <source>
        <dbReference type="EMBL" id="SFJ36418.1"/>
    </source>
</evidence>
<feature type="region of interest" description="Disordered" evidence="8">
    <location>
        <begin position="117"/>
        <end position="161"/>
    </location>
</feature>